<sequence length="110" mass="12345">MVRDAAFPVELAKSTSVVRAILLATRFTSVRRSRSQSQATEAPDERLGALDNDEDVAVIQCKKRKSQSISSVAVDDYGDNDIDHQAPNNKRNRKGRPMIRTTTQEMQKKK</sequence>
<dbReference type="AlphaFoldDB" id="A0A4Q4SCP7"/>
<protein>
    <submittedName>
        <fullName evidence="2">Uncharacterized protein</fullName>
    </submittedName>
</protein>
<dbReference type="Proteomes" id="UP000293823">
    <property type="component" value="Unassembled WGS sequence"/>
</dbReference>
<gene>
    <name evidence="2" type="ORF">AA0113_g4450</name>
</gene>
<feature type="region of interest" description="Disordered" evidence="1">
    <location>
        <begin position="29"/>
        <end position="51"/>
    </location>
</feature>
<accession>A0A4Q4SCP7</accession>
<feature type="region of interest" description="Disordered" evidence="1">
    <location>
        <begin position="75"/>
        <end position="110"/>
    </location>
</feature>
<feature type="compositionally biased region" description="Polar residues" evidence="1">
    <location>
        <begin position="100"/>
        <end position="110"/>
    </location>
</feature>
<evidence type="ECO:0000313" key="2">
    <source>
        <dbReference type="EMBL" id="RYO67533.1"/>
    </source>
</evidence>
<comment type="caution">
    <text evidence="2">The sequence shown here is derived from an EMBL/GenBank/DDBJ whole genome shotgun (WGS) entry which is preliminary data.</text>
</comment>
<organism evidence="2 3">
    <name type="scientific">Alternaria arborescens</name>
    <dbReference type="NCBI Taxonomy" id="156630"/>
    <lineage>
        <taxon>Eukaryota</taxon>
        <taxon>Fungi</taxon>
        <taxon>Dikarya</taxon>
        <taxon>Ascomycota</taxon>
        <taxon>Pezizomycotina</taxon>
        <taxon>Dothideomycetes</taxon>
        <taxon>Pleosporomycetidae</taxon>
        <taxon>Pleosporales</taxon>
        <taxon>Pleosporineae</taxon>
        <taxon>Pleosporaceae</taxon>
        <taxon>Alternaria</taxon>
        <taxon>Alternaria sect. Alternaria</taxon>
    </lineage>
</organism>
<dbReference type="EMBL" id="PEJP01000015">
    <property type="protein sequence ID" value="RYO67533.1"/>
    <property type="molecule type" value="Genomic_DNA"/>
</dbReference>
<name>A0A4Q4SCP7_9PLEO</name>
<evidence type="ECO:0000256" key="1">
    <source>
        <dbReference type="SAM" id="MobiDB-lite"/>
    </source>
</evidence>
<proteinExistence type="predicted"/>
<keyword evidence="3" id="KW-1185">Reference proteome</keyword>
<evidence type="ECO:0000313" key="3">
    <source>
        <dbReference type="Proteomes" id="UP000293823"/>
    </source>
</evidence>
<reference evidence="3" key="1">
    <citation type="journal article" date="2019" name="bioRxiv">
        <title>Genomics, evolutionary history and diagnostics of the Alternaria alternata species group including apple and Asian pear pathotypes.</title>
        <authorList>
            <person name="Armitage A.D."/>
            <person name="Cockerton H.M."/>
            <person name="Sreenivasaprasad S."/>
            <person name="Woodhall J.W."/>
            <person name="Lane C.R."/>
            <person name="Harrison R.J."/>
            <person name="Clarkson J.P."/>
        </authorList>
    </citation>
    <scope>NUCLEOTIDE SEQUENCE [LARGE SCALE GENOMIC DNA]</scope>
    <source>
        <strain evidence="3">RGR 97.0016</strain>
    </source>
</reference>